<dbReference type="SMART" id="SM00487">
    <property type="entry name" value="DEXDc"/>
    <property type="match status" value="1"/>
</dbReference>
<dbReference type="GO" id="GO:0043138">
    <property type="term" value="F:3'-5' DNA helicase activity"/>
    <property type="evidence" value="ECO:0007669"/>
    <property type="project" value="TreeGrafter"/>
</dbReference>
<evidence type="ECO:0000259" key="5">
    <source>
        <dbReference type="PROSITE" id="PS51194"/>
    </source>
</evidence>
<dbReference type="GO" id="GO:0005524">
    <property type="term" value="F:ATP binding"/>
    <property type="evidence" value="ECO:0007669"/>
    <property type="project" value="UniProtKB-KW"/>
</dbReference>
<dbReference type="InterPro" id="IPR027417">
    <property type="entry name" value="P-loop_NTPase"/>
</dbReference>
<dbReference type="AlphaFoldDB" id="A0A147K4V5"/>
<proteinExistence type="predicted"/>
<dbReference type="PANTHER" id="PTHR30580">
    <property type="entry name" value="PRIMOSOMAL PROTEIN N"/>
    <property type="match status" value="1"/>
</dbReference>
<reference evidence="6 7" key="1">
    <citation type="journal article" date="2016" name="Front. Microbiol.">
        <title>Microevolution Analysis of Bacillus coahuilensis Unveils Differences in Phosphorus Acquisition Strategies and Their Regulation.</title>
        <authorList>
            <person name="Gomez-Lunar Z."/>
            <person name="Hernandez-Gonzalez I."/>
            <person name="Rodriguez-Torres M.D."/>
            <person name="Souza V."/>
            <person name="Olmedo-Alvarez G."/>
        </authorList>
    </citation>
    <scope>NUCLEOTIDE SEQUENCE [LARGE SCALE GENOMIC DNA]</scope>
    <source>
        <strain evidence="7">p1.1.43</strain>
    </source>
</reference>
<organism evidence="6 7">
    <name type="scientific">Bacillus coahuilensis p1.1.43</name>
    <dbReference type="NCBI Taxonomy" id="1150625"/>
    <lineage>
        <taxon>Bacteria</taxon>
        <taxon>Bacillati</taxon>
        <taxon>Bacillota</taxon>
        <taxon>Bacilli</taxon>
        <taxon>Bacillales</taxon>
        <taxon>Bacillaceae</taxon>
        <taxon>Bacillus</taxon>
    </lineage>
</organism>
<evidence type="ECO:0000256" key="3">
    <source>
        <dbReference type="ARBA" id="ARBA00023125"/>
    </source>
</evidence>
<dbReference type="GO" id="GO:0006310">
    <property type="term" value="P:DNA recombination"/>
    <property type="evidence" value="ECO:0007669"/>
    <property type="project" value="TreeGrafter"/>
</dbReference>
<name>A0A147K4V5_9BACI</name>
<gene>
    <name evidence="6" type="ORF">Q75_15325</name>
</gene>
<dbReference type="SMART" id="SM00490">
    <property type="entry name" value="HELICc"/>
    <property type="match status" value="1"/>
</dbReference>
<evidence type="ECO:0000259" key="4">
    <source>
        <dbReference type="PROSITE" id="PS51192"/>
    </source>
</evidence>
<dbReference type="Proteomes" id="UP000074108">
    <property type="component" value="Unassembled WGS sequence"/>
</dbReference>
<dbReference type="PATRIC" id="fig|1150625.3.peg.3196"/>
<keyword evidence="1" id="KW-0547">Nucleotide-binding</keyword>
<evidence type="ECO:0000313" key="7">
    <source>
        <dbReference type="Proteomes" id="UP000074108"/>
    </source>
</evidence>
<dbReference type="PROSITE" id="PS51192">
    <property type="entry name" value="HELICASE_ATP_BIND_1"/>
    <property type="match status" value="1"/>
</dbReference>
<dbReference type="Gene3D" id="3.40.50.300">
    <property type="entry name" value="P-loop containing nucleotide triphosphate hydrolases"/>
    <property type="match status" value="2"/>
</dbReference>
<comment type="caution">
    <text evidence="6">The sequence shown here is derived from an EMBL/GenBank/DDBJ whole genome shotgun (WGS) entry which is preliminary data.</text>
</comment>
<keyword evidence="3" id="KW-0238">DNA-binding</keyword>
<feature type="domain" description="Helicase C-terminal" evidence="5">
    <location>
        <begin position="304"/>
        <end position="447"/>
    </location>
</feature>
<dbReference type="STRING" id="1150625.Q75_15325"/>
<dbReference type="InterPro" id="IPR014001">
    <property type="entry name" value="Helicase_ATP-bd"/>
</dbReference>
<evidence type="ECO:0008006" key="8">
    <source>
        <dbReference type="Google" id="ProtNLM"/>
    </source>
</evidence>
<dbReference type="InterPro" id="IPR006935">
    <property type="entry name" value="Helicase/UvrB_N"/>
</dbReference>
<dbReference type="GO" id="GO:0006270">
    <property type="term" value="P:DNA replication initiation"/>
    <property type="evidence" value="ECO:0007669"/>
    <property type="project" value="TreeGrafter"/>
</dbReference>
<keyword evidence="7" id="KW-1185">Reference proteome</keyword>
<dbReference type="GO" id="GO:0003677">
    <property type="term" value="F:DNA binding"/>
    <property type="evidence" value="ECO:0007669"/>
    <property type="project" value="UniProtKB-KW"/>
</dbReference>
<accession>A0A147K4V5</accession>
<dbReference type="OrthoDB" id="2077914at2"/>
<evidence type="ECO:0000256" key="2">
    <source>
        <dbReference type="ARBA" id="ARBA00022840"/>
    </source>
</evidence>
<dbReference type="GO" id="GO:0016787">
    <property type="term" value="F:hydrolase activity"/>
    <property type="evidence" value="ECO:0007669"/>
    <property type="project" value="InterPro"/>
</dbReference>
<dbReference type="SUPFAM" id="SSF52540">
    <property type="entry name" value="P-loop containing nucleoside triphosphate hydrolases"/>
    <property type="match status" value="1"/>
</dbReference>
<keyword evidence="2" id="KW-0067">ATP-binding</keyword>
<dbReference type="GO" id="GO:0006302">
    <property type="term" value="P:double-strand break repair"/>
    <property type="evidence" value="ECO:0007669"/>
    <property type="project" value="TreeGrafter"/>
</dbReference>
<sequence length="447" mass="50489">MMKTILQHHFSGKLLLSSEIPLTPMELKQNLQQQLISPLPSIVDGTCQRCGNNQMASFPCIICQTQCSYCRHCIDMGRVTSCQPLYKWSGADVLWEPSKRSRLTWDGTLSSPQQEASDQVVRTIVSKGSLLVWAVCGAGKTEVTFKGIDRALMRGDRVCFATPRTDVVLELAPRLRRAFKGIEVAALYGGGEDMGKATQLVVTTTHQLYRFKQAYDTMIVDEIDAFPYSYDRSLQHAVQAARKSTSALIQLTATPSKHQIRTHPFIRIPARFHGYPLPLPEFKWCGNWQKSIEKERIPRVILQWVNQRLMDQTPIMLFFPSIKHMLAALPLFQQLNRHCLSVHAEDRERKEKVMKLREGRCPLLLTTTILERGVTISGVDVGVVGAEDDQFTESALVQIAGRVGRKKESPAGNVTFFHFGKSLAMERAYLHIDDMNNEGRRKGLLHP</sequence>
<dbReference type="Pfam" id="PF04851">
    <property type="entry name" value="ResIII"/>
    <property type="match status" value="1"/>
</dbReference>
<protein>
    <recommendedName>
        <fullName evidence="8">Helicase</fullName>
    </recommendedName>
</protein>
<dbReference type="Pfam" id="PF00271">
    <property type="entry name" value="Helicase_C"/>
    <property type="match status" value="1"/>
</dbReference>
<feature type="domain" description="Helicase ATP-binding" evidence="4">
    <location>
        <begin position="121"/>
        <end position="273"/>
    </location>
</feature>
<dbReference type="InterPro" id="IPR001650">
    <property type="entry name" value="Helicase_C-like"/>
</dbReference>
<dbReference type="PROSITE" id="PS51194">
    <property type="entry name" value="HELICASE_CTER"/>
    <property type="match status" value="1"/>
</dbReference>
<dbReference type="PANTHER" id="PTHR30580:SF1">
    <property type="entry name" value="COMF OPERON PROTEIN 1"/>
    <property type="match status" value="1"/>
</dbReference>
<evidence type="ECO:0000313" key="6">
    <source>
        <dbReference type="EMBL" id="KUP04472.1"/>
    </source>
</evidence>
<dbReference type="EMBL" id="LDYG01000050">
    <property type="protein sequence ID" value="KUP04472.1"/>
    <property type="molecule type" value="Genomic_DNA"/>
</dbReference>
<evidence type="ECO:0000256" key="1">
    <source>
        <dbReference type="ARBA" id="ARBA00022741"/>
    </source>
</evidence>